<protein>
    <recommendedName>
        <fullName evidence="2">Ribonuclease H2 subunit B</fullName>
    </recommendedName>
    <alternativeName>
        <fullName evidence="5">Ribonuclease HI subunit B</fullName>
    </alternativeName>
</protein>
<gene>
    <name evidence="9" type="ORF">TWF694_010391</name>
</gene>
<dbReference type="GO" id="GO:0032299">
    <property type="term" value="C:ribonuclease H2 complex"/>
    <property type="evidence" value="ECO:0007669"/>
    <property type="project" value="InterPro"/>
</dbReference>
<feature type="compositionally biased region" description="Acidic residues" evidence="6">
    <location>
        <begin position="114"/>
        <end position="142"/>
    </location>
</feature>
<evidence type="ECO:0000256" key="4">
    <source>
        <dbReference type="ARBA" id="ARBA00024778"/>
    </source>
</evidence>
<dbReference type="EMBL" id="JAVHJO010000007">
    <property type="protein sequence ID" value="KAK6538826.1"/>
    <property type="molecule type" value="Genomic_DNA"/>
</dbReference>
<dbReference type="AlphaFoldDB" id="A0AAV9XB06"/>
<dbReference type="Pfam" id="PF09468">
    <property type="entry name" value="RNase_H2-Ydr279"/>
    <property type="match status" value="1"/>
</dbReference>
<feature type="region of interest" description="Disordered" evidence="6">
    <location>
        <begin position="276"/>
        <end position="319"/>
    </location>
</feature>
<dbReference type="InterPro" id="IPR041195">
    <property type="entry name" value="Rnh202_N"/>
</dbReference>
<proteinExistence type="predicted"/>
<keyword evidence="3" id="KW-0539">Nucleus</keyword>
<feature type="domain" description="Rnh202 triple barrel" evidence="8">
    <location>
        <begin position="16"/>
        <end position="170"/>
    </location>
</feature>
<comment type="subcellular location">
    <subcellularLocation>
        <location evidence="1">Nucleus</location>
    </subcellularLocation>
</comment>
<feature type="domain" description="Ribonuclease H2 subunit B wHTH" evidence="7">
    <location>
        <begin position="173"/>
        <end position="383"/>
    </location>
</feature>
<evidence type="ECO:0000256" key="5">
    <source>
        <dbReference type="ARBA" id="ARBA00033464"/>
    </source>
</evidence>
<evidence type="ECO:0000256" key="1">
    <source>
        <dbReference type="ARBA" id="ARBA00004123"/>
    </source>
</evidence>
<evidence type="ECO:0000256" key="3">
    <source>
        <dbReference type="ARBA" id="ARBA00023242"/>
    </source>
</evidence>
<keyword evidence="10" id="KW-1185">Reference proteome</keyword>
<dbReference type="Pfam" id="PF17745">
    <property type="entry name" value="Ydr279_N"/>
    <property type="match status" value="1"/>
</dbReference>
<sequence>MAAPKVFILPVGKGSEDTVTVSHTILNLKHPNSGQLTRYLLHHPPASEGSTSAPFLYEILKIANPVPTPRSWLITPDLPPLVHPTDLPKTADESKEEGVAEDEEDESESKAEEKDEPESNDENDEKDDSKEEQDDHEGEQEGQENPSDGTPDKSSLIIKDAHLYLTTPIDPIYLLVPHLTSDKTSRNFLSLEDLLDGHSESSTWSKILKLHPPAEKLLQSRLLTICDTVEAADEVMYRINTKKLTDLLLSRVQSVAKSLPPSLTKHINRKLSKPLGAQARSWRRQVQQDTSGGIVDDAELEDDSKETGGETQEVESQLRREASRLNLNEESGTNTPAEIDTQVTAVVEEESLLPPPEILWISQLGHAVQFMQNYVPSSVYTALVAEVHRLYPIEPLEAYQEELKTLRAAASQAMDFTMSHTKRTIEDLEGGVSREEAEREKKRKKKEADGKKSQAVKKLEKVNTTGMKKMTAFFKKKE</sequence>
<dbReference type="Proteomes" id="UP001365542">
    <property type="component" value="Unassembled WGS sequence"/>
</dbReference>
<organism evidence="9 10">
    <name type="scientific">Orbilia ellipsospora</name>
    <dbReference type="NCBI Taxonomy" id="2528407"/>
    <lineage>
        <taxon>Eukaryota</taxon>
        <taxon>Fungi</taxon>
        <taxon>Dikarya</taxon>
        <taxon>Ascomycota</taxon>
        <taxon>Pezizomycotina</taxon>
        <taxon>Orbiliomycetes</taxon>
        <taxon>Orbiliales</taxon>
        <taxon>Orbiliaceae</taxon>
        <taxon>Orbilia</taxon>
    </lineage>
</organism>
<dbReference type="GO" id="GO:0006401">
    <property type="term" value="P:RNA catabolic process"/>
    <property type="evidence" value="ECO:0007669"/>
    <property type="project" value="TreeGrafter"/>
</dbReference>
<comment type="function">
    <text evidence="4">Non catalytic subunit of RNase H2, an endonuclease that specifically degrades the RNA of RNA:DNA hybrids. Participates in DNA replication, possibly by mediating the removal of lagging-strand Okazaki fragment RNA primers during DNA replication. Mediates the excision of single ribonucleotides from DNA:RNA duplexes.</text>
</comment>
<name>A0AAV9XB06_9PEZI</name>
<dbReference type="InterPro" id="IPR040456">
    <property type="entry name" value="RNase_H2_suB"/>
</dbReference>
<feature type="region of interest" description="Disordered" evidence="6">
    <location>
        <begin position="424"/>
        <end position="457"/>
    </location>
</feature>
<evidence type="ECO:0000259" key="8">
    <source>
        <dbReference type="Pfam" id="PF17745"/>
    </source>
</evidence>
<comment type="caution">
    <text evidence="9">The sequence shown here is derived from an EMBL/GenBank/DDBJ whole genome shotgun (WGS) entry which is preliminary data.</text>
</comment>
<feature type="compositionally biased region" description="Basic and acidic residues" evidence="6">
    <location>
        <begin position="432"/>
        <end position="457"/>
    </location>
</feature>
<evidence type="ECO:0000313" key="10">
    <source>
        <dbReference type="Proteomes" id="UP001365542"/>
    </source>
</evidence>
<dbReference type="PANTHER" id="PTHR13383:SF11">
    <property type="entry name" value="RIBONUCLEASE H2 SUBUNIT B"/>
    <property type="match status" value="1"/>
</dbReference>
<evidence type="ECO:0000259" key="7">
    <source>
        <dbReference type="Pfam" id="PF09468"/>
    </source>
</evidence>
<evidence type="ECO:0000256" key="2">
    <source>
        <dbReference type="ARBA" id="ARBA00019062"/>
    </source>
</evidence>
<accession>A0AAV9XB06</accession>
<dbReference type="InterPro" id="IPR019024">
    <property type="entry name" value="RNase_H2_suB_wHTH"/>
</dbReference>
<evidence type="ECO:0000313" key="9">
    <source>
        <dbReference type="EMBL" id="KAK6538826.1"/>
    </source>
</evidence>
<feature type="compositionally biased region" description="Basic and acidic residues" evidence="6">
    <location>
        <begin position="89"/>
        <end position="98"/>
    </location>
</feature>
<dbReference type="PANTHER" id="PTHR13383">
    <property type="entry name" value="RIBONUCLEASE H2 SUBUNIT B"/>
    <property type="match status" value="1"/>
</dbReference>
<reference evidence="9 10" key="1">
    <citation type="submission" date="2019-10" db="EMBL/GenBank/DDBJ databases">
        <authorList>
            <person name="Palmer J.M."/>
        </authorList>
    </citation>
    <scope>NUCLEOTIDE SEQUENCE [LARGE SCALE GENOMIC DNA]</scope>
    <source>
        <strain evidence="9 10">TWF694</strain>
    </source>
</reference>
<feature type="region of interest" description="Disordered" evidence="6">
    <location>
        <begin position="77"/>
        <end position="154"/>
    </location>
</feature>
<evidence type="ECO:0000256" key="6">
    <source>
        <dbReference type="SAM" id="MobiDB-lite"/>
    </source>
</evidence>
<dbReference type="Gene3D" id="1.10.20.120">
    <property type="match status" value="1"/>
</dbReference>
<dbReference type="GO" id="GO:0005654">
    <property type="term" value="C:nucleoplasm"/>
    <property type="evidence" value="ECO:0007669"/>
    <property type="project" value="TreeGrafter"/>
</dbReference>